<organism evidence="1 2">
    <name type="scientific">Trichinella murrelli</name>
    <dbReference type="NCBI Taxonomy" id="144512"/>
    <lineage>
        <taxon>Eukaryota</taxon>
        <taxon>Metazoa</taxon>
        <taxon>Ecdysozoa</taxon>
        <taxon>Nematoda</taxon>
        <taxon>Enoplea</taxon>
        <taxon>Dorylaimia</taxon>
        <taxon>Trichinellida</taxon>
        <taxon>Trichinellidae</taxon>
        <taxon>Trichinella</taxon>
    </lineage>
</organism>
<dbReference type="AlphaFoldDB" id="A0A0V0U2Z7"/>
<keyword evidence="2" id="KW-1185">Reference proteome</keyword>
<name>A0A0V0U2Z7_9BILA</name>
<protein>
    <submittedName>
        <fullName evidence="1">Uncharacterized protein</fullName>
    </submittedName>
</protein>
<evidence type="ECO:0000313" key="1">
    <source>
        <dbReference type="EMBL" id="KRX45640.1"/>
    </source>
</evidence>
<dbReference type="Proteomes" id="UP000055048">
    <property type="component" value="Unassembled WGS sequence"/>
</dbReference>
<proteinExistence type="predicted"/>
<comment type="caution">
    <text evidence="1">The sequence shown here is derived from an EMBL/GenBank/DDBJ whole genome shotgun (WGS) entry which is preliminary data.</text>
</comment>
<gene>
    <name evidence="1" type="ORF">T05_11138</name>
</gene>
<accession>A0A0V0U2Z7</accession>
<dbReference type="EMBL" id="JYDJ01000072">
    <property type="protein sequence ID" value="KRX45640.1"/>
    <property type="molecule type" value="Genomic_DNA"/>
</dbReference>
<evidence type="ECO:0000313" key="2">
    <source>
        <dbReference type="Proteomes" id="UP000055048"/>
    </source>
</evidence>
<dbReference type="OrthoDB" id="6154864at2759"/>
<dbReference type="STRING" id="144512.A0A0V0U2Z7"/>
<sequence>MDTEIDSVIINTGRSRGGRGTLSTNLEACPSAACRVETAGLRGYTRPVMEIYDELASNASTSLETAAHFPMWDQARHTMYNRRARKYPRLSATRQELQLTAEHTTTKSDEQFLMYHSPINDILIFATEAGVRLLTESNCWCGDGTFKIVPSWKDLPMYSRIFEVLLSKAEELGAQLDPAKFFWDFETNLIPAIQGNFPNIRVQALAFLPVNLVPAGFEIINVGTSNQLEALFRYFQREWLPTNKISLWNVHGVSMRINNYMEGKFLQLIIDEQGKTETVVRQIDDDYTREMGFVRRSAAYGVQQ</sequence>
<reference evidence="1 2" key="1">
    <citation type="submission" date="2015-01" db="EMBL/GenBank/DDBJ databases">
        <title>Evolution of Trichinella species and genotypes.</title>
        <authorList>
            <person name="Korhonen P.K."/>
            <person name="Edoardo P."/>
            <person name="Giuseppe L.R."/>
            <person name="Gasser R.B."/>
        </authorList>
    </citation>
    <scope>NUCLEOTIDE SEQUENCE [LARGE SCALE GENOMIC DNA]</scope>
    <source>
        <strain evidence="1">ISS417</strain>
    </source>
</reference>